<dbReference type="GO" id="GO:0005886">
    <property type="term" value="C:plasma membrane"/>
    <property type="evidence" value="ECO:0007669"/>
    <property type="project" value="UniProtKB-SubCell"/>
</dbReference>
<evidence type="ECO:0000256" key="7">
    <source>
        <dbReference type="SAM" id="Phobius"/>
    </source>
</evidence>
<dbReference type="HOGENOM" id="CLU_160040_4_0_9"/>
<dbReference type="PATRIC" id="fig|883081.3.peg.124"/>
<keyword evidence="5 7" id="KW-1133">Transmembrane helix</keyword>
<name>K9ECN0_9LACT</name>
<protein>
    <recommendedName>
        <fullName evidence="10">GlsB/YeaQ/YmgE family stress response membrane protein</fullName>
    </recommendedName>
</protein>
<keyword evidence="9" id="KW-1185">Reference proteome</keyword>
<evidence type="ECO:0000313" key="8">
    <source>
        <dbReference type="EMBL" id="EKU94393.1"/>
    </source>
</evidence>
<comment type="subcellular location">
    <subcellularLocation>
        <location evidence="1">Cell membrane</location>
        <topology evidence="1">Multi-pass membrane protein</topology>
    </subcellularLocation>
</comment>
<gene>
    <name evidence="8" type="ORF">HMPREF9698_00121</name>
</gene>
<comment type="similarity">
    <text evidence="2">Belongs to the UPF0410 family.</text>
</comment>
<comment type="caution">
    <text evidence="8">The sequence shown here is derived from an EMBL/GenBank/DDBJ whole genome shotgun (WGS) entry which is preliminary data.</text>
</comment>
<dbReference type="InterPro" id="IPR007341">
    <property type="entry name" value="Transgly_assoc"/>
</dbReference>
<evidence type="ECO:0008006" key="10">
    <source>
        <dbReference type="Google" id="ProtNLM"/>
    </source>
</evidence>
<evidence type="ECO:0000256" key="5">
    <source>
        <dbReference type="ARBA" id="ARBA00022989"/>
    </source>
</evidence>
<evidence type="ECO:0000256" key="1">
    <source>
        <dbReference type="ARBA" id="ARBA00004651"/>
    </source>
</evidence>
<dbReference type="eggNOG" id="COG2261">
    <property type="taxonomic scope" value="Bacteria"/>
</dbReference>
<sequence length="78" mass="7931">MIGFILSLIIGGVIGALAQYFTQKDVPGGVIGNIIVGFLGSSLGGWLLGDLGPTVADFALLPAAIGAILVVLIYDLIF</sequence>
<accession>K9ECN0</accession>
<feature type="transmembrane region" description="Helical" evidence="7">
    <location>
        <begin position="28"/>
        <end position="48"/>
    </location>
</feature>
<evidence type="ECO:0000256" key="6">
    <source>
        <dbReference type="ARBA" id="ARBA00023136"/>
    </source>
</evidence>
<dbReference type="Pfam" id="PF04226">
    <property type="entry name" value="Transgly_assoc"/>
    <property type="match status" value="1"/>
</dbReference>
<evidence type="ECO:0000256" key="4">
    <source>
        <dbReference type="ARBA" id="ARBA00022692"/>
    </source>
</evidence>
<organism evidence="8 9">
    <name type="scientific">Alloiococcus otitis ATCC 51267</name>
    <dbReference type="NCBI Taxonomy" id="883081"/>
    <lineage>
        <taxon>Bacteria</taxon>
        <taxon>Bacillati</taxon>
        <taxon>Bacillota</taxon>
        <taxon>Bacilli</taxon>
        <taxon>Lactobacillales</taxon>
        <taxon>Carnobacteriaceae</taxon>
        <taxon>Alloiococcus</taxon>
    </lineage>
</organism>
<keyword evidence="6 7" id="KW-0472">Membrane</keyword>
<dbReference type="EMBL" id="AGXA01000002">
    <property type="protein sequence ID" value="EKU94393.1"/>
    <property type="molecule type" value="Genomic_DNA"/>
</dbReference>
<evidence type="ECO:0000313" key="9">
    <source>
        <dbReference type="Proteomes" id="UP000009875"/>
    </source>
</evidence>
<reference evidence="8 9" key="1">
    <citation type="submission" date="2012-09" db="EMBL/GenBank/DDBJ databases">
        <title>The Genome Sequence of Alloiococcus otitis ATCC 51267.</title>
        <authorList>
            <consortium name="The Broad Institute Genome Sequencing Platform"/>
            <person name="Earl A."/>
            <person name="Ward D."/>
            <person name="Feldgarden M."/>
            <person name="Gevers D."/>
            <person name="Huys G."/>
            <person name="Walker B."/>
            <person name="Young S.K."/>
            <person name="Zeng Q."/>
            <person name="Gargeya S."/>
            <person name="Fitzgerald M."/>
            <person name="Haas B."/>
            <person name="Abouelleil A."/>
            <person name="Alvarado L."/>
            <person name="Arachchi H.M."/>
            <person name="Berlin A.M."/>
            <person name="Chapman S.B."/>
            <person name="Goldberg J."/>
            <person name="Griggs A."/>
            <person name="Gujja S."/>
            <person name="Hansen M."/>
            <person name="Howarth C."/>
            <person name="Imamovic A."/>
            <person name="Larimer J."/>
            <person name="McCowen C."/>
            <person name="Montmayeur A."/>
            <person name="Murphy C."/>
            <person name="Neiman D."/>
            <person name="Pearson M."/>
            <person name="Priest M."/>
            <person name="Roberts A."/>
            <person name="Saif S."/>
            <person name="Shea T."/>
            <person name="Sisk P."/>
            <person name="Sykes S."/>
            <person name="Wortman J."/>
            <person name="Nusbaum C."/>
            <person name="Birren B."/>
        </authorList>
    </citation>
    <scope>NUCLEOTIDE SEQUENCE [LARGE SCALE GENOMIC DNA]</scope>
    <source>
        <strain evidence="8 9">ATCC 51267</strain>
    </source>
</reference>
<dbReference type="STRING" id="883081.HMPREF9698_00121"/>
<keyword evidence="3" id="KW-1003">Cell membrane</keyword>
<keyword evidence="4 7" id="KW-0812">Transmembrane</keyword>
<evidence type="ECO:0000256" key="3">
    <source>
        <dbReference type="ARBA" id="ARBA00022475"/>
    </source>
</evidence>
<dbReference type="PANTHER" id="PTHR33884">
    <property type="entry name" value="UPF0410 PROTEIN YMGE"/>
    <property type="match status" value="1"/>
</dbReference>
<dbReference type="PANTHER" id="PTHR33884:SF3">
    <property type="entry name" value="UPF0410 PROTEIN YMGE"/>
    <property type="match status" value="1"/>
</dbReference>
<feature type="transmembrane region" description="Helical" evidence="7">
    <location>
        <begin position="55"/>
        <end position="77"/>
    </location>
</feature>
<evidence type="ECO:0000256" key="2">
    <source>
        <dbReference type="ARBA" id="ARBA00011006"/>
    </source>
</evidence>
<dbReference type="Proteomes" id="UP000009875">
    <property type="component" value="Unassembled WGS sequence"/>
</dbReference>
<dbReference type="RefSeq" id="WP_003776277.1">
    <property type="nucleotide sequence ID" value="NZ_JH992957.1"/>
</dbReference>
<proteinExistence type="inferred from homology"/>
<dbReference type="AlphaFoldDB" id="K9ECN0"/>